<name>A0A177YJM1_9NOCA</name>
<proteinExistence type="predicted"/>
<dbReference type="PANTHER" id="PTHR45566">
    <property type="entry name" value="HTH-TYPE TRANSCRIPTIONAL REGULATOR YHJB-RELATED"/>
    <property type="match status" value="1"/>
</dbReference>
<comment type="caution">
    <text evidence="3">The sequence shown here is derived from an EMBL/GenBank/DDBJ whole genome shotgun (WGS) entry which is preliminary data.</text>
</comment>
<dbReference type="InterPro" id="IPR011006">
    <property type="entry name" value="CheY-like_superfamily"/>
</dbReference>
<dbReference type="Pfam" id="PF00072">
    <property type="entry name" value="Response_reg"/>
    <property type="match status" value="1"/>
</dbReference>
<dbReference type="SUPFAM" id="SSF52172">
    <property type="entry name" value="CheY-like"/>
    <property type="match status" value="1"/>
</dbReference>
<dbReference type="Gene3D" id="3.40.50.2300">
    <property type="match status" value="1"/>
</dbReference>
<dbReference type="InterPro" id="IPR001789">
    <property type="entry name" value="Sig_transdc_resp-reg_receiver"/>
</dbReference>
<dbReference type="InterPro" id="IPR051015">
    <property type="entry name" value="EvgA-like"/>
</dbReference>
<dbReference type="EMBL" id="LVHI01000008">
    <property type="protein sequence ID" value="OAK55747.1"/>
    <property type="molecule type" value="Genomic_DNA"/>
</dbReference>
<keyword evidence="1" id="KW-0597">Phosphoprotein</keyword>
<protein>
    <recommendedName>
        <fullName evidence="2">Response regulatory domain-containing protein</fullName>
    </recommendedName>
</protein>
<dbReference type="PANTHER" id="PTHR45566:SF1">
    <property type="entry name" value="HTH-TYPE TRANSCRIPTIONAL REGULATOR YHJB-RELATED"/>
    <property type="match status" value="1"/>
</dbReference>
<accession>A0A177YJM1</accession>
<reference evidence="3 4" key="1">
    <citation type="submission" date="2016-03" db="EMBL/GenBank/DDBJ databases">
        <title>Genome sequence of Rhodococcus kyotonensis KB10.</title>
        <authorList>
            <person name="Jeong H."/>
            <person name="Hong C.E."/>
            <person name="Jo S.H."/>
            <person name="Park J.M."/>
        </authorList>
    </citation>
    <scope>NUCLEOTIDE SEQUENCE [LARGE SCALE GENOMIC DNA]</scope>
    <source>
        <strain evidence="3 4">KB10</strain>
    </source>
</reference>
<gene>
    <name evidence="3" type="ORF">A3K89_19130</name>
</gene>
<evidence type="ECO:0000256" key="1">
    <source>
        <dbReference type="PROSITE-ProRule" id="PRU00169"/>
    </source>
</evidence>
<keyword evidence="4" id="KW-1185">Reference proteome</keyword>
<dbReference type="PROSITE" id="PS50110">
    <property type="entry name" value="RESPONSE_REGULATORY"/>
    <property type="match status" value="1"/>
</dbReference>
<evidence type="ECO:0000259" key="2">
    <source>
        <dbReference type="PROSITE" id="PS50110"/>
    </source>
</evidence>
<dbReference type="CDD" id="cd00156">
    <property type="entry name" value="REC"/>
    <property type="match status" value="1"/>
</dbReference>
<organism evidence="3 4">
    <name type="scientific">Rhodococcoides kyotonense</name>
    <dbReference type="NCBI Taxonomy" id="398843"/>
    <lineage>
        <taxon>Bacteria</taxon>
        <taxon>Bacillati</taxon>
        <taxon>Actinomycetota</taxon>
        <taxon>Actinomycetes</taxon>
        <taxon>Mycobacteriales</taxon>
        <taxon>Nocardiaceae</taxon>
        <taxon>Rhodococcoides</taxon>
    </lineage>
</organism>
<dbReference type="SMART" id="SM00448">
    <property type="entry name" value="REC"/>
    <property type="match status" value="1"/>
</dbReference>
<dbReference type="Proteomes" id="UP000077519">
    <property type="component" value="Unassembled WGS sequence"/>
</dbReference>
<dbReference type="AlphaFoldDB" id="A0A177YJM1"/>
<feature type="modified residue" description="4-aspartylphosphate" evidence="1">
    <location>
        <position position="69"/>
    </location>
</feature>
<evidence type="ECO:0000313" key="4">
    <source>
        <dbReference type="Proteomes" id="UP000077519"/>
    </source>
</evidence>
<feature type="domain" description="Response regulatory" evidence="2">
    <location>
        <begin position="19"/>
        <end position="136"/>
    </location>
</feature>
<dbReference type="GO" id="GO:0000160">
    <property type="term" value="P:phosphorelay signal transduction system"/>
    <property type="evidence" value="ECO:0007669"/>
    <property type="project" value="InterPro"/>
</dbReference>
<sequence>MPPILSSDSLDTMLFSDSRCLIVDDSAAFCAAAKTVLFEAGAAVVGTAATSADAVVVANTISPQLIIVDIDLGAESGFDVVEMLSTGDRDPQPAIVLVSTHDETDFMDLIDVSSAVGFLPKFELSATSLLQLMNSPSRDT</sequence>
<evidence type="ECO:0000313" key="3">
    <source>
        <dbReference type="EMBL" id="OAK55747.1"/>
    </source>
</evidence>